<dbReference type="InterPro" id="IPR021471">
    <property type="entry name" value="DUF3124"/>
</dbReference>
<organism evidence="1 2">
    <name type="scientific">Flagellimonas hymeniacidonis</name>
    <dbReference type="NCBI Taxonomy" id="2603628"/>
    <lineage>
        <taxon>Bacteria</taxon>
        <taxon>Pseudomonadati</taxon>
        <taxon>Bacteroidota</taxon>
        <taxon>Flavobacteriia</taxon>
        <taxon>Flavobacteriales</taxon>
        <taxon>Flavobacteriaceae</taxon>
        <taxon>Flagellimonas</taxon>
    </lineage>
</organism>
<name>A0A5C8V4G3_9FLAO</name>
<dbReference type="EMBL" id="VRUR01000002">
    <property type="protein sequence ID" value="TXN36296.1"/>
    <property type="molecule type" value="Genomic_DNA"/>
</dbReference>
<gene>
    <name evidence="1" type="ORF">FVB32_13605</name>
</gene>
<comment type="caution">
    <text evidence="1">The sequence shown here is derived from an EMBL/GenBank/DDBJ whole genome shotgun (WGS) entry which is preliminary data.</text>
</comment>
<reference evidence="1 2" key="1">
    <citation type="submission" date="2019-08" db="EMBL/GenBank/DDBJ databases">
        <title>Professor.</title>
        <authorList>
            <person name="Park J.S."/>
        </authorList>
    </citation>
    <scope>NUCLEOTIDE SEQUENCE [LARGE SCALE GENOMIC DNA]</scope>
    <source>
        <strain evidence="1 2">176CP5-101</strain>
    </source>
</reference>
<dbReference type="Proteomes" id="UP000321456">
    <property type="component" value="Unassembled WGS sequence"/>
</dbReference>
<dbReference type="Pfam" id="PF11322">
    <property type="entry name" value="DUF3124"/>
    <property type="match status" value="1"/>
</dbReference>
<protein>
    <submittedName>
        <fullName evidence="1">DUF3124 domain-containing protein</fullName>
    </submittedName>
</protein>
<accession>A0A5C8V4G3</accession>
<evidence type="ECO:0000313" key="2">
    <source>
        <dbReference type="Proteomes" id="UP000321456"/>
    </source>
</evidence>
<keyword evidence="2" id="KW-1185">Reference proteome</keyword>
<evidence type="ECO:0000313" key="1">
    <source>
        <dbReference type="EMBL" id="TXN36296.1"/>
    </source>
</evidence>
<sequence length="157" mass="17516">MLCSCAEKDRNQLPANRGFGDRTMVINEQDSLSVGNTYLSVYSQIYSYSENITHDLTATVSLRNTSIHDSIYVLSANYYDTFGSLLKNYVSTPIFIKPLETIHIVINEEDKDGGTGANFLFKWATKETTPEPLFEAVMISTSGSQGLSFTTLGKRIY</sequence>
<dbReference type="AlphaFoldDB" id="A0A5C8V4G3"/>
<proteinExistence type="predicted"/>